<dbReference type="InterPro" id="IPR038658">
    <property type="entry name" value="SsgB_sf"/>
</dbReference>
<dbReference type="Pfam" id="PF04686">
    <property type="entry name" value="SsgA"/>
    <property type="match status" value="1"/>
</dbReference>
<sequence length="137" mass="15008">MQVEDVTTELVVDDAPSRGRLTVLQVNWRRADPLAVTLELISRPDHPALPRGTWVVLRDALRAGLDVPTGTGDVRITPEPERGCIRLDLTAGELHSAVRLSMDAARAFLDATERVVPRGQERAAEELDAVLANLLEN</sequence>
<accession>A0ABR5F2Y1</accession>
<evidence type="ECO:0000256" key="5">
    <source>
        <dbReference type="ARBA" id="ARBA00023210"/>
    </source>
</evidence>
<comment type="similarity">
    <text evidence="2">Belongs to the SsgA family.</text>
</comment>
<reference evidence="7 8" key="1">
    <citation type="submission" date="2014-12" db="EMBL/GenBank/DDBJ databases">
        <title>Frankia sp. BMG5.1 draft genome.</title>
        <authorList>
            <person name="Gtari M."/>
            <person name="Ghodhbane-Gtari F."/>
            <person name="Nouioui I."/>
            <person name="Ktari A."/>
            <person name="Hezbri K."/>
            <person name="Mimouni W."/>
            <person name="Sbissi I."/>
            <person name="Ayari A."/>
            <person name="Yamanaka T."/>
            <person name="Normand P."/>
            <person name="Tisa L.S."/>
            <person name="Boudabous A."/>
        </authorList>
    </citation>
    <scope>NUCLEOTIDE SEQUENCE [LARGE SCALE GENOMIC DNA]</scope>
    <source>
        <strain evidence="7 8">BMG5.1</strain>
    </source>
</reference>
<evidence type="ECO:0000313" key="7">
    <source>
        <dbReference type="EMBL" id="KLL11076.1"/>
    </source>
</evidence>
<evidence type="ECO:0000256" key="4">
    <source>
        <dbReference type="ARBA" id="ARBA00022969"/>
    </source>
</evidence>
<evidence type="ECO:0000256" key="6">
    <source>
        <dbReference type="ARBA" id="ARBA00023306"/>
    </source>
</evidence>
<dbReference type="InterPro" id="IPR006776">
    <property type="entry name" value="SsgB"/>
</dbReference>
<proteinExistence type="inferred from homology"/>
<keyword evidence="6" id="KW-0131">Cell cycle</keyword>
<organism evidence="7 8">
    <name type="scientific">Protofrankia coriariae</name>
    <dbReference type="NCBI Taxonomy" id="1562887"/>
    <lineage>
        <taxon>Bacteria</taxon>
        <taxon>Bacillati</taxon>
        <taxon>Actinomycetota</taxon>
        <taxon>Actinomycetes</taxon>
        <taxon>Frankiales</taxon>
        <taxon>Frankiaceae</taxon>
        <taxon>Protofrankia</taxon>
    </lineage>
</organism>
<dbReference type="GO" id="GO:0051301">
    <property type="term" value="P:cell division"/>
    <property type="evidence" value="ECO:0007669"/>
    <property type="project" value="UniProtKB-KW"/>
</dbReference>
<dbReference type="Proteomes" id="UP000035425">
    <property type="component" value="Unassembled WGS sequence"/>
</dbReference>
<keyword evidence="3 7" id="KW-0132">Cell division</keyword>
<evidence type="ECO:0000313" key="8">
    <source>
        <dbReference type="Proteomes" id="UP000035425"/>
    </source>
</evidence>
<gene>
    <name evidence="7" type="ORF">FrCorBMG51_13765</name>
</gene>
<evidence type="ECO:0000256" key="3">
    <source>
        <dbReference type="ARBA" id="ARBA00022618"/>
    </source>
</evidence>
<evidence type="ECO:0000256" key="1">
    <source>
        <dbReference type="ARBA" id="ARBA00004431"/>
    </source>
</evidence>
<keyword evidence="5" id="KW-0717">Septation</keyword>
<evidence type="ECO:0000256" key="2">
    <source>
        <dbReference type="ARBA" id="ARBA00009323"/>
    </source>
</evidence>
<dbReference type="EMBL" id="JWIO01000020">
    <property type="protein sequence ID" value="KLL11076.1"/>
    <property type="molecule type" value="Genomic_DNA"/>
</dbReference>
<dbReference type="Gene3D" id="2.30.31.20">
    <property type="entry name" value="Sporulation-specific cell division protein SsgB"/>
    <property type="match status" value="1"/>
</dbReference>
<protein>
    <submittedName>
        <fullName evidence="7">Cell division protein</fullName>
    </submittedName>
</protein>
<keyword evidence="8" id="KW-1185">Reference proteome</keyword>
<name>A0ABR5F2Y1_9ACTN</name>
<keyword evidence="4" id="KW-0749">Sporulation</keyword>
<comment type="subcellular location">
    <subcellularLocation>
        <location evidence="1">Cell septum</location>
    </subcellularLocation>
</comment>
<comment type="caution">
    <text evidence="7">The sequence shown here is derived from an EMBL/GenBank/DDBJ whole genome shotgun (WGS) entry which is preliminary data.</text>
</comment>